<proteinExistence type="predicted"/>
<reference evidence="1" key="2">
    <citation type="submission" date="2022-08" db="UniProtKB">
        <authorList>
            <consortium name="EnsemblMetazoa"/>
        </authorList>
    </citation>
    <scope>IDENTIFICATION</scope>
    <source>
        <strain evidence="1">STECLA/ALBI9_A</strain>
    </source>
</reference>
<protein>
    <submittedName>
        <fullName evidence="1">Uncharacterized protein</fullName>
    </submittedName>
</protein>
<sequence>MNFVKRFNEGIPAELVLFRGVALKQQQSVQSLFLYLLNQLRVELRDQGRLRVVYDAFLHQGQQ</sequence>
<name>A0A182FY46_ANOAL</name>
<dbReference type="AlphaFoldDB" id="A0A182FY46"/>
<dbReference type="VEuPathDB" id="VectorBase:AALB014552"/>
<reference evidence="1 2" key="1">
    <citation type="journal article" date="2017" name="G3 (Bethesda)">
        <title>The Physical Genome Mapping of Anopheles albimanus Corrected Scaffold Misassemblies and Identified Interarm Rearrangements in Genus Anopheles.</title>
        <authorList>
            <person name="Artemov G.N."/>
            <person name="Peery A.N."/>
            <person name="Jiang X."/>
            <person name="Tu Z."/>
            <person name="Stegniy V.N."/>
            <person name="Sharakhova M.V."/>
            <person name="Sharakhov I.V."/>
        </authorList>
    </citation>
    <scope>NUCLEOTIDE SEQUENCE [LARGE SCALE GENOMIC DNA]</scope>
    <source>
        <strain evidence="1 2">ALBI9_A</strain>
    </source>
</reference>
<keyword evidence="2" id="KW-1185">Reference proteome</keyword>
<dbReference type="EnsemblMetazoa" id="AALB014552-RA">
    <property type="protein sequence ID" value="AALB014552-PA"/>
    <property type="gene ID" value="AALB014552"/>
</dbReference>
<evidence type="ECO:0000313" key="2">
    <source>
        <dbReference type="Proteomes" id="UP000069272"/>
    </source>
</evidence>
<organism evidence="1 2">
    <name type="scientific">Anopheles albimanus</name>
    <name type="common">New world malaria mosquito</name>
    <dbReference type="NCBI Taxonomy" id="7167"/>
    <lineage>
        <taxon>Eukaryota</taxon>
        <taxon>Metazoa</taxon>
        <taxon>Ecdysozoa</taxon>
        <taxon>Arthropoda</taxon>
        <taxon>Hexapoda</taxon>
        <taxon>Insecta</taxon>
        <taxon>Pterygota</taxon>
        <taxon>Neoptera</taxon>
        <taxon>Endopterygota</taxon>
        <taxon>Diptera</taxon>
        <taxon>Nematocera</taxon>
        <taxon>Culicoidea</taxon>
        <taxon>Culicidae</taxon>
        <taxon>Anophelinae</taxon>
        <taxon>Anopheles</taxon>
    </lineage>
</organism>
<dbReference type="Proteomes" id="UP000069272">
    <property type="component" value="Chromosome 3L"/>
</dbReference>
<evidence type="ECO:0000313" key="1">
    <source>
        <dbReference type="EnsemblMetazoa" id="AALB014552-PA"/>
    </source>
</evidence>
<accession>A0A182FY46</accession>